<organism evidence="1 3">
    <name type="scientific">Ilex paraguariensis</name>
    <name type="common">yerba mate</name>
    <dbReference type="NCBI Taxonomy" id="185542"/>
    <lineage>
        <taxon>Eukaryota</taxon>
        <taxon>Viridiplantae</taxon>
        <taxon>Streptophyta</taxon>
        <taxon>Embryophyta</taxon>
        <taxon>Tracheophyta</taxon>
        <taxon>Spermatophyta</taxon>
        <taxon>Magnoliopsida</taxon>
        <taxon>eudicotyledons</taxon>
        <taxon>Gunneridae</taxon>
        <taxon>Pentapetalae</taxon>
        <taxon>asterids</taxon>
        <taxon>campanulids</taxon>
        <taxon>Aquifoliales</taxon>
        <taxon>Aquifoliaceae</taxon>
        <taxon>Ilex</taxon>
    </lineage>
</organism>
<evidence type="ECO:0000313" key="2">
    <source>
        <dbReference type="EMBL" id="CAK9182186.1"/>
    </source>
</evidence>
<accession>A0ABC8UA60</accession>
<reference evidence="1 3" key="1">
    <citation type="submission" date="2024-02" db="EMBL/GenBank/DDBJ databases">
        <authorList>
            <person name="Vignale AGUSTIN F."/>
            <person name="Sosa J E."/>
            <person name="Modenutti C."/>
        </authorList>
    </citation>
    <scope>NUCLEOTIDE SEQUENCE [LARGE SCALE GENOMIC DNA]</scope>
</reference>
<protein>
    <submittedName>
        <fullName evidence="1">Uncharacterized protein</fullName>
    </submittedName>
</protein>
<comment type="caution">
    <text evidence="1">The sequence shown here is derived from an EMBL/GenBank/DDBJ whole genome shotgun (WGS) entry which is preliminary data.</text>
</comment>
<dbReference type="Proteomes" id="UP001642360">
    <property type="component" value="Unassembled WGS sequence"/>
</dbReference>
<dbReference type="EMBL" id="CAUOFW020008279">
    <property type="protein sequence ID" value="CAK9182186.1"/>
    <property type="molecule type" value="Genomic_DNA"/>
</dbReference>
<proteinExistence type="predicted"/>
<name>A0ABC8UA60_9AQUA</name>
<gene>
    <name evidence="1" type="ORF">ILEXP_LOCUS47033</name>
    <name evidence="2" type="ORF">ILEXP_LOCUS52326</name>
</gene>
<evidence type="ECO:0000313" key="3">
    <source>
        <dbReference type="Proteomes" id="UP001642360"/>
    </source>
</evidence>
<sequence>MSCLLQSLPRKFNTMHHLLTGTSLCIWKTYRNIISKSSLSVHASYKQNQELDVSYIGYLQEVPSKKRYFHQISLPFRSCCELACQLHAYIEAEQKAFHFSNQNTTMFSSASFQALKYHHPPMFERLEKKELGQLELEWGFMK</sequence>
<evidence type="ECO:0000313" key="1">
    <source>
        <dbReference type="EMBL" id="CAK9177164.1"/>
    </source>
</evidence>
<dbReference type="EMBL" id="CAUOFW020006980">
    <property type="protein sequence ID" value="CAK9177164.1"/>
    <property type="molecule type" value="Genomic_DNA"/>
</dbReference>
<dbReference type="AlphaFoldDB" id="A0ABC8UA60"/>
<keyword evidence="3" id="KW-1185">Reference proteome</keyword>